<evidence type="ECO:0000313" key="1">
    <source>
        <dbReference type="EMBL" id="GGL16901.1"/>
    </source>
</evidence>
<keyword evidence="2" id="KW-1185">Reference proteome</keyword>
<evidence type="ECO:0000313" key="2">
    <source>
        <dbReference type="Proteomes" id="UP000604341"/>
    </source>
</evidence>
<organism evidence="1 2">
    <name type="scientific">Deinococcus radiotolerans</name>
    <dbReference type="NCBI Taxonomy" id="1309407"/>
    <lineage>
        <taxon>Bacteria</taxon>
        <taxon>Thermotogati</taxon>
        <taxon>Deinococcota</taxon>
        <taxon>Deinococci</taxon>
        <taxon>Deinococcales</taxon>
        <taxon>Deinococcaceae</taxon>
        <taxon>Deinococcus</taxon>
    </lineage>
</organism>
<comment type="caution">
    <text evidence="1">The sequence shown here is derived from an EMBL/GenBank/DDBJ whole genome shotgun (WGS) entry which is preliminary data.</text>
</comment>
<protein>
    <submittedName>
        <fullName evidence="1">Uncharacterized protein</fullName>
    </submittedName>
</protein>
<dbReference type="Proteomes" id="UP000604341">
    <property type="component" value="Unassembled WGS sequence"/>
</dbReference>
<dbReference type="EMBL" id="BMPE01000023">
    <property type="protein sequence ID" value="GGL16901.1"/>
    <property type="molecule type" value="Genomic_DNA"/>
</dbReference>
<sequence>MTLTVASPARRLLLGAALMLAALGVTGTGRALQLCPECISVQLSDPCLGC</sequence>
<reference evidence="2" key="1">
    <citation type="journal article" date="2019" name="Int. J. Syst. Evol. Microbiol.">
        <title>The Global Catalogue of Microorganisms (GCM) 10K type strain sequencing project: providing services to taxonomists for standard genome sequencing and annotation.</title>
        <authorList>
            <consortium name="The Broad Institute Genomics Platform"/>
            <consortium name="The Broad Institute Genome Sequencing Center for Infectious Disease"/>
            <person name="Wu L."/>
            <person name="Ma J."/>
        </authorList>
    </citation>
    <scope>NUCLEOTIDE SEQUENCE [LARGE SCALE GENOMIC DNA]</scope>
    <source>
        <strain evidence="2">JCM 19173</strain>
    </source>
</reference>
<accession>A0ABQ2FQG6</accession>
<dbReference type="RefSeq" id="WP_189070728.1">
    <property type="nucleotide sequence ID" value="NZ_BMPE01000023.1"/>
</dbReference>
<name>A0ABQ2FQG6_9DEIO</name>
<gene>
    <name evidence="1" type="ORF">GCM10010844_39780</name>
</gene>
<proteinExistence type="predicted"/>